<evidence type="ECO:0000313" key="2">
    <source>
        <dbReference type="EMBL" id="RHX85966.1"/>
    </source>
</evidence>
<evidence type="ECO:0000256" key="1">
    <source>
        <dbReference type="SAM" id="MobiDB-lite"/>
    </source>
</evidence>
<protein>
    <submittedName>
        <fullName evidence="2">Uncharacterized protein</fullName>
    </submittedName>
</protein>
<feature type="compositionally biased region" description="Basic residues" evidence="1">
    <location>
        <begin position="73"/>
        <end position="89"/>
    </location>
</feature>
<sequence length="89" mass="10688">MAPFLFKNDPQKEFLFIFRLSSHKLRPILIFETSRFFLCDSEMCEFLLFPILELTPICNRRFQTFFPKEKNSFSKKRNSSAGPSRRRCL</sequence>
<comment type="caution">
    <text evidence="2">The sequence shown here is derived from an EMBL/GenBank/DDBJ whole genome shotgun (WGS) entry which is preliminary data.</text>
</comment>
<dbReference type="AlphaFoldDB" id="A0A8B3CP72"/>
<accession>A0A8B3CP72</accession>
<dbReference type="Proteomes" id="UP000266669">
    <property type="component" value="Unassembled WGS sequence"/>
</dbReference>
<organism evidence="2 3">
    <name type="scientific">Leptospira stimsonii</name>
    <dbReference type="NCBI Taxonomy" id="2202203"/>
    <lineage>
        <taxon>Bacteria</taxon>
        <taxon>Pseudomonadati</taxon>
        <taxon>Spirochaetota</taxon>
        <taxon>Spirochaetia</taxon>
        <taxon>Leptospirales</taxon>
        <taxon>Leptospiraceae</taxon>
        <taxon>Leptospira</taxon>
    </lineage>
</organism>
<proteinExistence type="predicted"/>
<reference evidence="3" key="1">
    <citation type="submission" date="2018-05" db="EMBL/GenBank/DDBJ databases">
        <title>Leptospira yasudae sp. nov. and Leptospira stimsonii sp. nov., two pathogenic species of the genus Leptospira isolated from environmental sources.</title>
        <authorList>
            <person name="Casanovas-Massana A."/>
            <person name="Hamond C."/>
            <person name="Santos L.A."/>
            <person name="Hacker K.P."/>
            <person name="Balassiano I."/>
            <person name="Medeiros M.A."/>
            <person name="Reis M.G."/>
            <person name="Ko A.I."/>
            <person name="Wunder E.A."/>
        </authorList>
    </citation>
    <scope>NUCLEOTIDE SEQUENCE [LARGE SCALE GENOMIC DNA]</scope>
    <source>
        <strain evidence="3">AMB6-RJ</strain>
    </source>
</reference>
<gene>
    <name evidence="2" type="ORF">DLM78_08745</name>
</gene>
<feature type="region of interest" description="Disordered" evidence="1">
    <location>
        <begin position="70"/>
        <end position="89"/>
    </location>
</feature>
<evidence type="ECO:0000313" key="3">
    <source>
        <dbReference type="Proteomes" id="UP000266669"/>
    </source>
</evidence>
<dbReference type="EMBL" id="QHCS01000002">
    <property type="protein sequence ID" value="RHX85966.1"/>
    <property type="molecule type" value="Genomic_DNA"/>
</dbReference>
<name>A0A8B3CP72_9LEPT</name>